<feature type="chain" id="PRO_5027091080" evidence="2">
    <location>
        <begin position="24"/>
        <end position="155"/>
    </location>
</feature>
<sequence length="155" mass="18139">MFSARLFIKAQLLLLMLMGPSVALPGRESFLELRKLLRQQQHDEQQLKEQQFNEDLNSWAQSLEQLGLDLAGFVNQCRPRGSRCGQRLVQRQLRSLRRNHSDLRAQLETLEISYVGKISEEELLMPTLRAVRTVLQQYENFLRLINTEAYKLVNQ</sequence>
<accession>A0A6J1L6X1</accession>
<evidence type="ECO:0000256" key="2">
    <source>
        <dbReference type="SAM" id="SignalP"/>
    </source>
</evidence>
<dbReference type="OMA" id="ENQFNED"/>
<feature type="coiled-coil region" evidence="1">
    <location>
        <begin position="86"/>
        <end position="113"/>
    </location>
</feature>
<dbReference type="RefSeq" id="XP_023160660.1">
    <property type="nucleotide sequence ID" value="XM_023304892.2"/>
</dbReference>
<dbReference type="Proteomes" id="UP000504633">
    <property type="component" value="Unplaced"/>
</dbReference>
<dbReference type="GeneID" id="111592582"/>
<evidence type="ECO:0000313" key="4">
    <source>
        <dbReference type="RefSeq" id="XP_023160660.1"/>
    </source>
</evidence>
<gene>
    <name evidence="4" type="primary">LOC111592582</name>
</gene>
<keyword evidence="3" id="KW-1185">Reference proteome</keyword>
<reference evidence="4" key="1">
    <citation type="submission" date="2025-08" db="UniProtKB">
        <authorList>
            <consortium name="RefSeq"/>
        </authorList>
    </citation>
    <scope>IDENTIFICATION</scope>
    <source>
        <strain evidence="4">15085-1641.00</strain>
        <tissue evidence="4">Whole body</tissue>
    </source>
</reference>
<dbReference type="KEGG" id="dhe:111592582"/>
<protein>
    <submittedName>
        <fullName evidence="4">Uncharacterized protein LOC111592582</fullName>
    </submittedName>
</protein>
<feature type="signal peptide" evidence="2">
    <location>
        <begin position="1"/>
        <end position="23"/>
    </location>
</feature>
<name>A0A6J1L6X1_DROHY</name>
<evidence type="ECO:0000313" key="3">
    <source>
        <dbReference type="Proteomes" id="UP000504633"/>
    </source>
</evidence>
<keyword evidence="1" id="KW-0175">Coiled coil</keyword>
<dbReference type="AlphaFoldDB" id="A0A6J1L6X1"/>
<evidence type="ECO:0000256" key="1">
    <source>
        <dbReference type="SAM" id="Coils"/>
    </source>
</evidence>
<proteinExistence type="predicted"/>
<keyword evidence="2" id="KW-0732">Signal</keyword>
<organism evidence="3 4">
    <name type="scientific">Drosophila hydei</name>
    <name type="common">Fruit fly</name>
    <dbReference type="NCBI Taxonomy" id="7224"/>
    <lineage>
        <taxon>Eukaryota</taxon>
        <taxon>Metazoa</taxon>
        <taxon>Ecdysozoa</taxon>
        <taxon>Arthropoda</taxon>
        <taxon>Hexapoda</taxon>
        <taxon>Insecta</taxon>
        <taxon>Pterygota</taxon>
        <taxon>Neoptera</taxon>
        <taxon>Endopterygota</taxon>
        <taxon>Diptera</taxon>
        <taxon>Brachycera</taxon>
        <taxon>Muscomorpha</taxon>
        <taxon>Ephydroidea</taxon>
        <taxon>Drosophilidae</taxon>
        <taxon>Drosophila</taxon>
    </lineage>
</organism>
<dbReference type="OrthoDB" id="7865362at2759"/>